<comment type="catalytic activity">
    <reaction evidence="10">
        <text>ATP + H2O = ADP + phosphate + H(+)</text>
        <dbReference type="Rhea" id="RHEA:13065"/>
        <dbReference type="ChEBI" id="CHEBI:15377"/>
        <dbReference type="ChEBI" id="CHEBI:15378"/>
        <dbReference type="ChEBI" id="CHEBI:30616"/>
        <dbReference type="ChEBI" id="CHEBI:43474"/>
        <dbReference type="ChEBI" id="CHEBI:456216"/>
        <dbReference type="EC" id="5.6.2.4"/>
    </reaction>
</comment>
<name>A0A7U9TH97_9MOLU</name>
<comment type="similarity">
    <text evidence="1">Belongs to the helicase family. UvrD subfamily.</text>
</comment>
<dbReference type="Gene3D" id="3.40.50.300">
    <property type="entry name" value="P-loop containing nucleotide triphosphate hydrolases"/>
    <property type="match status" value="4"/>
</dbReference>
<dbReference type="GO" id="GO:0003677">
    <property type="term" value="F:DNA binding"/>
    <property type="evidence" value="ECO:0007669"/>
    <property type="project" value="UniProtKB-KW"/>
</dbReference>
<dbReference type="GO" id="GO:0016787">
    <property type="term" value="F:hydrolase activity"/>
    <property type="evidence" value="ECO:0007669"/>
    <property type="project" value="UniProtKB-UniRule"/>
</dbReference>
<evidence type="ECO:0000256" key="3">
    <source>
        <dbReference type="ARBA" id="ARBA00022801"/>
    </source>
</evidence>
<evidence type="ECO:0000313" key="12">
    <source>
        <dbReference type="EMBL" id="BCR35159.1"/>
    </source>
</evidence>
<gene>
    <name evidence="12" type="ORF">MPAN_000520</name>
</gene>
<organism evidence="12 13">
    <name type="scientific">Mariniplasma anaerobium</name>
    <dbReference type="NCBI Taxonomy" id="2735436"/>
    <lineage>
        <taxon>Bacteria</taxon>
        <taxon>Bacillati</taxon>
        <taxon>Mycoplasmatota</taxon>
        <taxon>Mollicutes</taxon>
        <taxon>Acholeplasmatales</taxon>
        <taxon>Acholeplasmataceae</taxon>
        <taxon>Mariniplasma</taxon>
    </lineage>
</organism>
<dbReference type="EMBL" id="AP024412">
    <property type="protein sequence ID" value="BCR35159.1"/>
    <property type="molecule type" value="Genomic_DNA"/>
</dbReference>
<evidence type="ECO:0000313" key="13">
    <source>
        <dbReference type="Proteomes" id="UP000620133"/>
    </source>
</evidence>
<dbReference type="PANTHER" id="PTHR11070">
    <property type="entry name" value="UVRD / RECB / PCRA DNA HELICASE FAMILY MEMBER"/>
    <property type="match status" value="1"/>
</dbReference>
<feature type="binding site" evidence="11">
    <location>
        <begin position="22"/>
        <end position="29"/>
    </location>
    <ligand>
        <name>ATP</name>
        <dbReference type="ChEBI" id="CHEBI:30616"/>
    </ligand>
</feature>
<evidence type="ECO:0000256" key="4">
    <source>
        <dbReference type="ARBA" id="ARBA00022806"/>
    </source>
</evidence>
<evidence type="ECO:0000256" key="11">
    <source>
        <dbReference type="PROSITE-ProRule" id="PRU00560"/>
    </source>
</evidence>
<dbReference type="InterPro" id="IPR013986">
    <property type="entry name" value="DExx_box_DNA_helicase_dom_sf"/>
</dbReference>
<reference evidence="12" key="1">
    <citation type="submission" date="2021-01" db="EMBL/GenBank/DDBJ databases">
        <title>Draft genome sequence of Acholeplasmataceae bacterium strain Mahy22.</title>
        <authorList>
            <person name="Watanabe M."/>
            <person name="Kojima H."/>
            <person name="Fukui M."/>
        </authorList>
    </citation>
    <scope>NUCLEOTIDE SEQUENCE</scope>
    <source>
        <strain evidence="12">Mahy22</strain>
    </source>
</reference>
<dbReference type="AlphaFoldDB" id="A0A7U9TH97"/>
<dbReference type="InterPro" id="IPR014017">
    <property type="entry name" value="DNA_helicase_UvrD-like_C"/>
</dbReference>
<dbReference type="InterPro" id="IPR027417">
    <property type="entry name" value="P-loop_NTPase"/>
</dbReference>
<evidence type="ECO:0000256" key="2">
    <source>
        <dbReference type="ARBA" id="ARBA00022741"/>
    </source>
</evidence>
<proteinExistence type="inferred from homology"/>
<dbReference type="GO" id="GO:0043138">
    <property type="term" value="F:3'-5' DNA helicase activity"/>
    <property type="evidence" value="ECO:0007669"/>
    <property type="project" value="UniProtKB-EC"/>
</dbReference>
<evidence type="ECO:0000256" key="1">
    <source>
        <dbReference type="ARBA" id="ARBA00009922"/>
    </source>
</evidence>
<evidence type="ECO:0000256" key="7">
    <source>
        <dbReference type="ARBA" id="ARBA00023235"/>
    </source>
</evidence>
<dbReference type="Pfam" id="PF00580">
    <property type="entry name" value="UvrD-helicase"/>
    <property type="match status" value="2"/>
</dbReference>
<dbReference type="SUPFAM" id="SSF52540">
    <property type="entry name" value="P-loop containing nucleoside triphosphate hydrolases"/>
    <property type="match status" value="1"/>
</dbReference>
<evidence type="ECO:0000256" key="6">
    <source>
        <dbReference type="ARBA" id="ARBA00023125"/>
    </source>
</evidence>
<dbReference type="KEGG" id="manr:MPAN_000520"/>
<keyword evidence="4 11" id="KW-0347">Helicase</keyword>
<keyword evidence="6" id="KW-0238">DNA-binding</keyword>
<keyword evidence="13" id="KW-1185">Reference proteome</keyword>
<keyword evidence="2 11" id="KW-0547">Nucleotide-binding</keyword>
<dbReference type="CDD" id="cd18807">
    <property type="entry name" value="SF1_C_UvrD"/>
    <property type="match status" value="1"/>
</dbReference>
<comment type="catalytic activity">
    <reaction evidence="8">
        <text>Couples ATP hydrolysis with the unwinding of duplex DNA by translocating in the 3'-5' direction.</text>
        <dbReference type="EC" id="5.6.2.4"/>
    </reaction>
</comment>
<dbReference type="GO" id="GO:0000725">
    <property type="term" value="P:recombinational repair"/>
    <property type="evidence" value="ECO:0007669"/>
    <property type="project" value="TreeGrafter"/>
</dbReference>
<evidence type="ECO:0000256" key="10">
    <source>
        <dbReference type="ARBA" id="ARBA00048988"/>
    </source>
</evidence>
<evidence type="ECO:0000256" key="5">
    <source>
        <dbReference type="ARBA" id="ARBA00022840"/>
    </source>
</evidence>
<keyword evidence="7" id="KW-0413">Isomerase</keyword>
<dbReference type="InterPro" id="IPR000212">
    <property type="entry name" value="DNA_helicase_UvrD/REP"/>
</dbReference>
<dbReference type="Gene3D" id="1.10.10.160">
    <property type="match status" value="1"/>
</dbReference>
<dbReference type="InterPro" id="IPR014016">
    <property type="entry name" value="UvrD-like_ATP-bd"/>
</dbReference>
<evidence type="ECO:0000256" key="8">
    <source>
        <dbReference type="ARBA" id="ARBA00034617"/>
    </source>
</evidence>
<accession>A0A7U9TH97</accession>
<dbReference type="EC" id="5.6.2.4" evidence="9"/>
<keyword evidence="5 11" id="KW-0067">ATP-binding</keyword>
<dbReference type="PROSITE" id="PS51198">
    <property type="entry name" value="UVRD_HELICASE_ATP_BIND"/>
    <property type="match status" value="1"/>
</dbReference>
<dbReference type="Pfam" id="PF13361">
    <property type="entry name" value="UvrD_C"/>
    <property type="match status" value="2"/>
</dbReference>
<protein>
    <recommendedName>
        <fullName evidence="9">DNA 3'-5' helicase</fullName>
        <ecNumber evidence="9">5.6.2.4</ecNumber>
    </recommendedName>
</protein>
<dbReference type="GO" id="GO:0005524">
    <property type="term" value="F:ATP binding"/>
    <property type="evidence" value="ECO:0007669"/>
    <property type="project" value="UniProtKB-UniRule"/>
</dbReference>
<keyword evidence="3 11" id="KW-0378">Hydrolase</keyword>
<dbReference type="CDD" id="cd17932">
    <property type="entry name" value="DEXQc_UvrD"/>
    <property type="match status" value="1"/>
</dbReference>
<dbReference type="PANTHER" id="PTHR11070:SF2">
    <property type="entry name" value="ATP-DEPENDENT DNA HELICASE SRS2"/>
    <property type="match status" value="1"/>
</dbReference>
<sequence>MELNEMQKKVVSTQEPFLFLLAGAGSGKTRVVIERIKYLLDTGVKKTLILALTFTHKAGKEMQTRIGDENLAIHTFHQFCLQELKKNKRYDYNIFIEDEHHFTKAELLDIQVYKNSYFKTKKPKIYDSYQTYLNNYHLKDFDDILIDFYKLINTKNKTYTYDYIFVDEFQDTNHLQYMILKSLISKNTKVLCVGDPDQSIYRFRGAEPKIINQFIKDYQATVEMLTINYRSNATIIKHANRIIKRNYRNLKKDLLPFNKQTNQIYSYIFMHPEDESNTIENMIKSYIVDGIKPKEIAVLYRNNYRSYHLKNQFKINEFSYYDEANLMNQKQHIHMLTIHQAKGLEFEVVIILGLESSIFPSYQTHQKKFLEEERRLMFVAMTRAKEHLIFTHVRYNDYFKRQSPSLFIKETGIKSKVYKEIHMDY</sequence>
<evidence type="ECO:0000256" key="9">
    <source>
        <dbReference type="ARBA" id="ARBA00034808"/>
    </source>
</evidence>
<dbReference type="Proteomes" id="UP000620133">
    <property type="component" value="Chromosome"/>
</dbReference>